<feature type="signal peptide" evidence="1">
    <location>
        <begin position="1"/>
        <end position="30"/>
    </location>
</feature>
<feature type="chain" id="PRO_5019317310" description="Peptidase inhibitor family I36" evidence="1">
    <location>
        <begin position="31"/>
        <end position="162"/>
    </location>
</feature>
<reference evidence="2 3" key="1">
    <citation type="submission" date="2018-05" db="EMBL/GenBank/DDBJ databases">
        <title>Evolution of GPA BGCs.</title>
        <authorList>
            <person name="Waglechner N."/>
            <person name="Wright G.D."/>
        </authorList>
    </citation>
    <scope>NUCLEOTIDE SEQUENCE [LARGE SCALE GENOMIC DNA]</scope>
    <source>
        <strain evidence="2 3">A82846</strain>
    </source>
</reference>
<dbReference type="OrthoDB" id="4292318at2"/>
<gene>
    <name evidence="2" type="ORF">DMH04_30820</name>
</gene>
<proteinExistence type="predicted"/>
<organism evidence="2 3">
    <name type="scientific">Kibdelosporangium aridum</name>
    <dbReference type="NCBI Taxonomy" id="2030"/>
    <lineage>
        <taxon>Bacteria</taxon>
        <taxon>Bacillati</taxon>
        <taxon>Actinomycetota</taxon>
        <taxon>Actinomycetes</taxon>
        <taxon>Pseudonocardiales</taxon>
        <taxon>Pseudonocardiaceae</taxon>
        <taxon>Kibdelosporangium</taxon>
    </lineage>
</organism>
<dbReference type="RefSeq" id="WP_037269011.1">
    <property type="nucleotide sequence ID" value="NZ_QHKI01000031.1"/>
</dbReference>
<evidence type="ECO:0000313" key="2">
    <source>
        <dbReference type="EMBL" id="RSM79995.1"/>
    </source>
</evidence>
<dbReference type="EMBL" id="QHKI01000031">
    <property type="protein sequence ID" value="RSM79995.1"/>
    <property type="molecule type" value="Genomic_DNA"/>
</dbReference>
<keyword evidence="1" id="KW-0732">Signal</keyword>
<evidence type="ECO:0008006" key="4">
    <source>
        <dbReference type="Google" id="ProtNLM"/>
    </source>
</evidence>
<sequence>MSRKLLARIGGTTAAVIALSATVLTTPASAGPPLGEEPIPSDSTPLGPFCDAGYHCVFFFNLGSARHSYFNTDDNFTNDVFDNHFNVNDNIASASNSSTGGYESHYYYDVGFQGGLVFCVNPGGAVDSHELTTDGIRNNHVAQQDEASSLRLRPTTTIPCFN</sequence>
<dbReference type="Proteomes" id="UP000287547">
    <property type="component" value="Unassembled WGS sequence"/>
</dbReference>
<evidence type="ECO:0000313" key="3">
    <source>
        <dbReference type="Proteomes" id="UP000287547"/>
    </source>
</evidence>
<dbReference type="AlphaFoldDB" id="A0A428Z2P1"/>
<protein>
    <recommendedName>
        <fullName evidence="4">Peptidase inhibitor family I36</fullName>
    </recommendedName>
</protein>
<accession>A0A428Z2P1</accession>
<name>A0A428Z2P1_KIBAR</name>
<comment type="caution">
    <text evidence="2">The sequence shown here is derived from an EMBL/GenBank/DDBJ whole genome shotgun (WGS) entry which is preliminary data.</text>
</comment>
<evidence type="ECO:0000256" key="1">
    <source>
        <dbReference type="SAM" id="SignalP"/>
    </source>
</evidence>